<keyword evidence="2" id="KW-1185">Reference proteome</keyword>
<dbReference type="PANTHER" id="PTHR23416">
    <property type="entry name" value="SIALIC ACID SYNTHASE-RELATED"/>
    <property type="match status" value="1"/>
</dbReference>
<dbReference type="Gene3D" id="2.160.10.10">
    <property type="entry name" value="Hexapeptide repeat proteins"/>
    <property type="match status" value="2"/>
</dbReference>
<dbReference type="InterPro" id="IPR051159">
    <property type="entry name" value="Hexapeptide_acetyltransf"/>
</dbReference>
<accession>A0A444IZJ1</accession>
<dbReference type="PANTHER" id="PTHR23416:SF78">
    <property type="entry name" value="LIPOPOLYSACCHARIDE BIOSYNTHESIS O-ACETYL TRANSFERASE WBBJ-RELATED"/>
    <property type="match status" value="1"/>
</dbReference>
<dbReference type="GO" id="GO:0016740">
    <property type="term" value="F:transferase activity"/>
    <property type="evidence" value="ECO:0007669"/>
    <property type="project" value="UniProtKB-KW"/>
</dbReference>
<dbReference type="SUPFAM" id="SSF51161">
    <property type="entry name" value="Trimeric LpxA-like enzymes"/>
    <property type="match status" value="1"/>
</dbReference>
<evidence type="ECO:0000313" key="1">
    <source>
        <dbReference type="EMBL" id="RWX46321.1"/>
    </source>
</evidence>
<dbReference type="AlphaFoldDB" id="A0A444IZJ1"/>
<comment type="caution">
    <text evidence="1">The sequence shown here is derived from an EMBL/GenBank/DDBJ whole genome shotgun (WGS) entry which is preliminary data.</text>
</comment>
<evidence type="ECO:0000313" key="2">
    <source>
        <dbReference type="Proteomes" id="UP000287853"/>
    </source>
</evidence>
<dbReference type="InterPro" id="IPR011004">
    <property type="entry name" value="Trimer_LpxA-like_sf"/>
</dbReference>
<name>A0A444IZJ1_9BACT</name>
<proteinExistence type="predicted"/>
<protein>
    <submittedName>
        <fullName evidence="1">Acetyltransferase (Isoleucine patch superfamily)</fullName>
    </submittedName>
</protein>
<sequence>MMKKTHNAITGKGSPLSKYQDIMVGSRSFAAFLYYEWCQLLGPVPGALGLALRKLFWPAMFASCGRGCMFASGITLRQPSKIDLGEDVVLSEGCILDGRHGTEPISIRLGNNVILSNDVMISCKNGTVSIGNDCGINARTIIQSTNKCPVVIGPDCIIGQHCFLVGGGSYHIDRLDIPIREQGIQADGGVHLEEDVWLGGNVTVLGGVTMGKGSVAGAGALLTRSVAAYTISLGVPAQVVKKRTPCTTMGEV</sequence>
<dbReference type="CDD" id="cd04647">
    <property type="entry name" value="LbH_MAT_like"/>
    <property type="match status" value="1"/>
</dbReference>
<organism evidence="1 2">
    <name type="scientific">Candidatus Electrothrix aarhusensis</name>
    <dbReference type="NCBI Taxonomy" id="1859131"/>
    <lineage>
        <taxon>Bacteria</taxon>
        <taxon>Pseudomonadati</taxon>
        <taxon>Thermodesulfobacteriota</taxon>
        <taxon>Desulfobulbia</taxon>
        <taxon>Desulfobulbales</taxon>
        <taxon>Desulfobulbaceae</taxon>
        <taxon>Candidatus Electrothrix</taxon>
    </lineage>
</organism>
<dbReference type="Proteomes" id="UP000287853">
    <property type="component" value="Unassembled WGS sequence"/>
</dbReference>
<keyword evidence="1" id="KW-0808">Transferase</keyword>
<reference evidence="1 2" key="1">
    <citation type="submission" date="2017-01" db="EMBL/GenBank/DDBJ databases">
        <title>The cable genome- insights into the physiology and evolution of filamentous bacteria capable of sulfide oxidation via long distance electron transfer.</title>
        <authorList>
            <person name="Schreiber L."/>
            <person name="Bjerg J.T."/>
            <person name="Boggild A."/>
            <person name="Van De Vossenberg J."/>
            <person name="Meysman F."/>
            <person name="Nielsen L.P."/>
            <person name="Schramm A."/>
            <person name="Kjeldsen K.U."/>
        </authorList>
    </citation>
    <scope>NUCLEOTIDE SEQUENCE [LARGE SCALE GENOMIC DNA]</scope>
    <source>
        <strain evidence="1">MCF</strain>
    </source>
</reference>
<gene>
    <name evidence="1" type="ORF">H206_01399</name>
</gene>
<dbReference type="EMBL" id="MTKO01000066">
    <property type="protein sequence ID" value="RWX46321.1"/>
    <property type="molecule type" value="Genomic_DNA"/>
</dbReference>